<reference evidence="2 3" key="1">
    <citation type="submission" date="2019-12" db="EMBL/GenBank/DDBJ databases">
        <title>Microbes associate with the intestines of laboratory mice.</title>
        <authorList>
            <person name="Navarre W."/>
            <person name="Wong E."/>
        </authorList>
    </citation>
    <scope>NUCLEOTIDE SEQUENCE [LARGE SCALE GENOMIC DNA]</scope>
    <source>
        <strain evidence="2 3">NM82_D38</strain>
    </source>
</reference>
<dbReference type="Gene3D" id="1.10.150.650">
    <property type="match status" value="1"/>
</dbReference>
<dbReference type="InterPro" id="IPR016195">
    <property type="entry name" value="Pol/histidinol_Pase-like"/>
</dbReference>
<protein>
    <submittedName>
        <fullName evidence="2">PHP domain-containing protein</fullName>
    </submittedName>
</protein>
<dbReference type="AlphaFoldDB" id="A0A6L6YG38"/>
<dbReference type="InterPro" id="IPR003141">
    <property type="entry name" value="Pol/His_phosphatase_N"/>
</dbReference>
<dbReference type="OrthoDB" id="9804333at2"/>
<gene>
    <name evidence="2" type="ORF">E5987_05665</name>
</gene>
<proteinExistence type="predicted"/>
<dbReference type="InterPro" id="IPR052018">
    <property type="entry name" value="PHP_domain"/>
</dbReference>
<organism evidence="2 3">
    <name type="scientific">Parasutterella muris</name>
    <dbReference type="NCBI Taxonomy" id="2565572"/>
    <lineage>
        <taxon>Bacteria</taxon>
        <taxon>Pseudomonadati</taxon>
        <taxon>Pseudomonadota</taxon>
        <taxon>Betaproteobacteria</taxon>
        <taxon>Burkholderiales</taxon>
        <taxon>Sutterellaceae</taxon>
        <taxon>Parasutterella</taxon>
    </lineage>
</organism>
<dbReference type="Gene3D" id="3.20.20.140">
    <property type="entry name" value="Metal-dependent hydrolases"/>
    <property type="match status" value="1"/>
</dbReference>
<dbReference type="Pfam" id="PF02811">
    <property type="entry name" value="PHP"/>
    <property type="match status" value="1"/>
</dbReference>
<dbReference type="SUPFAM" id="SSF89550">
    <property type="entry name" value="PHP domain-like"/>
    <property type="match status" value="1"/>
</dbReference>
<dbReference type="RefSeq" id="WP_160335128.1">
    <property type="nucleotide sequence ID" value="NZ_WSRP01000014.1"/>
</dbReference>
<evidence type="ECO:0000313" key="2">
    <source>
        <dbReference type="EMBL" id="MVX56695.1"/>
    </source>
</evidence>
<feature type="domain" description="Polymerase/histidinol phosphatase N-terminal" evidence="1">
    <location>
        <begin position="7"/>
        <end position="72"/>
    </location>
</feature>
<comment type="caution">
    <text evidence="2">The sequence shown here is derived from an EMBL/GenBank/DDBJ whole genome shotgun (WGS) entry which is preliminary data.</text>
</comment>
<dbReference type="Proteomes" id="UP000472580">
    <property type="component" value="Unassembled WGS sequence"/>
</dbReference>
<keyword evidence="3" id="KW-1185">Reference proteome</keyword>
<accession>A0A6L6YG38</accession>
<dbReference type="CDD" id="cd07438">
    <property type="entry name" value="PHP_HisPPase_AMP"/>
    <property type="match status" value="1"/>
</dbReference>
<dbReference type="EMBL" id="WSRP01000014">
    <property type="protein sequence ID" value="MVX56695.1"/>
    <property type="molecule type" value="Genomic_DNA"/>
</dbReference>
<dbReference type="InterPro" id="IPR004013">
    <property type="entry name" value="PHP_dom"/>
</dbReference>
<evidence type="ECO:0000313" key="3">
    <source>
        <dbReference type="Proteomes" id="UP000472580"/>
    </source>
</evidence>
<sequence length="279" mass="30827">MKEYKRADLHMHSIFSDGVLTPEELAKKAYDNGVELISLTDHDETAGLERMKDAASELGMDFVTGCEVSTDFAHVPIHIVGLNFDQKNEALQNLLKDIRAKRFNRALKMAEKFEELGLHGALEGAREQAANSMLLARPHFADWLVKIGKAEDRQDAFRKWVGTGKPAYVPRETTPIAAAVRAISDAGGITVLAHPGRYPLKRWAFDEMFAQFTAAGGKAFEVTTGSHKPGQAEIYAKMAEKLGFWVSTGSDFHFEGSPAQLGLQGDLPSNLDPVWRHFS</sequence>
<dbReference type="GO" id="GO:0004534">
    <property type="term" value="F:5'-3' RNA exonuclease activity"/>
    <property type="evidence" value="ECO:0007669"/>
    <property type="project" value="TreeGrafter"/>
</dbReference>
<evidence type="ECO:0000259" key="1">
    <source>
        <dbReference type="SMART" id="SM00481"/>
    </source>
</evidence>
<dbReference type="PANTHER" id="PTHR42924">
    <property type="entry name" value="EXONUCLEASE"/>
    <property type="match status" value="1"/>
</dbReference>
<dbReference type="PANTHER" id="PTHR42924:SF3">
    <property type="entry name" value="POLYMERASE_HISTIDINOL PHOSPHATASE N-TERMINAL DOMAIN-CONTAINING PROTEIN"/>
    <property type="match status" value="1"/>
</dbReference>
<dbReference type="GO" id="GO:0035312">
    <property type="term" value="F:5'-3' DNA exonuclease activity"/>
    <property type="evidence" value="ECO:0007669"/>
    <property type="project" value="TreeGrafter"/>
</dbReference>
<name>A0A6L6YG38_9BURK</name>
<dbReference type="SMART" id="SM00481">
    <property type="entry name" value="POLIIIAc"/>
    <property type="match status" value="1"/>
</dbReference>